<dbReference type="InterPro" id="IPR006076">
    <property type="entry name" value="FAD-dep_OxRdtase"/>
</dbReference>
<dbReference type="InterPro" id="IPR036188">
    <property type="entry name" value="FAD/NAD-bd_sf"/>
</dbReference>
<proteinExistence type="predicted"/>
<dbReference type="SUPFAM" id="SSF54373">
    <property type="entry name" value="FAD-linked reductases, C-terminal domain"/>
    <property type="match status" value="1"/>
</dbReference>
<dbReference type="Proteomes" id="UP000245992">
    <property type="component" value="Unassembled WGS sequence"/>
</dbReference>
<dbReference type="SUPFAM" id="SSF51905">
    <property type="entry name" value="FAD/NAD(P)-binding domain"/>
    <property type="match status" value="1"/>
</dbReference>
<dbReference type="Pfam" id="PF01266">
    <property type="entry name" value="DAO"/>
    <property type="match status" value="1"/>
</dbReference>
<feature type="domain" description="BFD-like [2Fe-2S]-binding" evidence="2">
    <location>
        <begin position="409"/>
        <end position="460"/>
    </location>
</feature>
<dbReference type="Gene3D" id="3.50.50.60">
    <property type="entry name" value="FAD/NAD(P)-binding domain"/>
    <property type="match status" value="1"/>
</dbReference>
<name>A0A2T7TDJ5_9ACTN</name>
<comment type="caution">
    <text evidence="3">The sequence shown here is derived from an EMBL/GenBank/DDBJ whole genome shotgun (WGS) entry which is preliminary data.</text>
</comment>
<dbReference type="Pfam" id="PF04324">
    <property type="entry name" value="Fer2_BFD"/>
    <property type="match status" value="1"/>
</dbReference>
<evidence type="ECO:0000259" key="2">
    <source>
        <dbReference type="Pfam" id="PF04324"/>
    </source>
</evidence>
<dbReference type="Gene3D" id="1.10.10.1100">
    <property type="entry name" value="BFD-like [2Fe-2S]-binding domain"/>
    <property type="match status" value="1"/>
</dbReference>
<dbReference type="CDD" id="cd19946">
    <property type="entry name" value="GlpA-like_Fer2_BFD-like"/>
    <property type="match status" value="1"/>
</dbReference>
<organism evidence="3 4">
    <name type="scientific">Streptomyces scopuliridis RB72</name>
    <dbReference type="NCBI Taxonomy" id="1440053"/>
    <lineage>
        <taxon>Bacteria</taxon>
        <taxon>Bacillati</taxon>
        <taxon>Actinomycetota</taxon>
        <taxon>Actinomycetes</taxon>
        <taxon>Kitasatosporales</taxon>
        <taxon>Streptomycetaceae</taxon>
        <taxon>Streptomyces</taxon>
    </lineage>
</organism>
<dbReference type="InterPro" id="IPR007419">
    <property type="entry name" value="BFD-like_2Fe2S-bd_dom"/>
</dbReference>
<evidence type="ECO:0000313" key="4">
    <source>
        <dbReference type="Proteomes" id="UP000245992"/>
    </source>
</evidence>
<keyword evidence="4" id="KW-1185">Reference proteome</keyword>
<reference evidence="3 4" key="1">
    <citation type="submission" date="2013-12" db="EMBL/GenBank/DDBJ databases">
        <title>Annotated genome of Streptomyces scopuliridis.</title>
        <authorList>
            <person name="Olson J.B."/>
        </authorList>
    </citation>
    <scope>NUCLEOTIDE SEQUENCE [LARGE SCALE GENOMIC DNA]</scope>
    <source>
        <strain evidence="3 4">RB72</strain>
    </source>
</reference>
<dbReference type="AlphaFoldDB" id="A0A2T7TDJ5"/>
<dbReference type="EMBL" id="AZSP01000037">
    <property type="protein sequence ID" value="PVE13205.1"/>
    <property type="molecule type" value="Genomic_DNA"/>
</dbReference>
<gene>
    <name evidence="3" type="ORF">Y717_20900</name>
</gene>
<dbReference type="OrthoDB" id="9801699at2"/>
<dbReference type="RefSeq" id="WP_037728703.1">
    <property type="nucleotide sequence ID" value="NZ_AZSP01000037.1"/>
</dbReference>
<dbReference type="InterPro" id="IPR041854">
    <property type="entry name" value="BFD-like_2Fe2S-bd_dom_sf"/>
</dbReference>
<dbReference type="InterPro" id="IPR052745">
    <property type="entry name" value="G3P_Oxidase/Oxidoreductase"/>
</dbReference>
<accession>A0A2T7TDJ5</accession>
<protein>
    <submittedName>
        <fullName evidence="3">Ferredoxin</fullName>
    </submittedName>
</protein>
<dbReference type="STRING" id="1440053.GCA_000718095_05446"/>
<dbReference type="PANTHER" id="PTHR42720">
    <property type="entry name" value="GLYCEROL-3-PHOSPHATE DEHYDROGENASE"/>
    <property type="match status" value="1"/>
</dbReference>
<dbReference type="PANTHER" id="PTHR42720:SF1">
    <property type="entry name" value="GLYCEROL 3-PHOSPHATE OXIDASE"/>
    <property type="match status" value="1"/>
</dbReference>
<evidence type="ECO:0000313" key="3">
    <source>
        <dbReference type="EMBL" id="PVE13205.1"/>
    </source>
</evidence>
<feature type="domain" description="FAD dependent oxidoreductase" evidence="1">
    <location>
        <begin position="14"/>
        <end position="361"/>
    </location>
</feature>
<dbReference type="Gene3D" id="3.30.9.10">
    <property type="entry name" value="D-Amino Acid Oxidase, subunit A, domain 2"/>
    <property type="match status" value="1"/>
</dbReference>
<sequence length="478" mass="51018">MTATPHRPDDGVFDVAVIGGGIVGAAIARELSGCEVSVALLEARDDVGDGTSKANTAILHTGFDAKPGTLESRLVARGYHLLSAYAKATGIPVEHTGAVLVAWNQEELDALPGLKEKAEANGYEHCRIIGADEVYQSIPDLGDGALGGLTVPDESIICTWTTNLALATDAQQRGTTILLQHGVTGIDHAPDVTTLHTAQGEVRARWVVNAAGLGADHIDRLFGHDRFTVTPRRGELFVFDKLTRPMVNKIVLPVPSSRGKGVLISPTIYGNVMLGPTAEDLTDRTNTATSEDGYDFLLTKGERLMPRLLAEEVTASYAGLRAAIDHPDYLIEATPEQRYLLVGGIRSTGLTAGLAIAEHVSGLLEESGLALRSRSGLPDPPQMPNIGEAAPRPYQDAERIAADPAYGTIVCFCERVTEGEIRDACHAPVPARGLEGLRRRTRAMNGRCQGFFCGAAVAALRTQHHTHDGCSNQHKDNR</sequence>
<evidence type="ECO:0000259" key="1">
    <source>
        <dbReference type="Pfam" id="PF01266"/>
    </source>
</evidence>